<evidence type="ECO:0000256" key="3">
    <source>
        <dbReference type="ARBA" id="ARBA00008704"/>
    </source>
</evidence>
<keyword evidence="12" id="KW-1133">Transmembrane helix</keyword>
<dbReference type="EC" id="2.3.2.36" evidence="17"/>
<evidence type="ECO:0000256" key="4">
    <source>
        <dbReference type="ARBA" id="ARBA00022448"/>
    </source>
</evidence>
<comment type="catalytic activity">
    <reaction evidence="16">
        <text>[E2 ubiquitin-conjugating enzyme]-S-ubiquitinyl-L-cysteine + [acceptor protein]-L-cysteine = [E2 ubiquitin-conjugating enzyme]-L-cysteine + [acceptor protein]-S-ubiquitinyl-L-cysteine.</text>
        <dbReference type="EC" id="2.3.2.36"/>
    </reaction>
</comment>
<feature type="domain" description="RING-type" evidence="20">
    <location>
        <begin position="228"/>
        <end position="267"/>
    </location>
</feature>
<name>A0A821UYP4_9NEOP</name>
<dbReference type="SUPFAM" id="SSF57850">
    <property type="entry name" value="RING/U-box"/>
    <property type="match status" value="1"/>
</dbReference>
<dbReference type="PROSITE" id="PS50089">
    <property type="entry name" value="ZF_RING_2"/>
    <property type="match status" value="1"/>
</dbReference>
<dbReference type="InterPro" id="IPR013083">
    <property type="entry name" value="Znf_RING/FYVE/PHD"/>
</dbReference>
<keyword evidence="7" id="KW-0479">Metal-binding</keyword>
<dbReference type="GO" id="GO:0016558">
    <property type="term" value="P:protein import into peroxisome matrix"/>
    <property type="evidence" value="ECO:0007669"/>
    <property type="project" value="InterPro"/>
</dbReference>
<evidence type="ECO:0000313" key="21">
    <source>
        <dbReference type="EMBL" id="CAF4898931.1"/>
    </source>
</evidence>
<dbReference type="Pfam" id="PF04757">
    <property type="entry name" value="Pex2_Pex12"/>
    <property type="match status" value="1"/>
</dbReference>
<dbReference type="InterPro" id="IPR025654">
    <property type="entry name" value="PEX2/10"/>
</dbReference>
<reference evidence="21" key="1">
    <citation type="submission" date="2021-02" db="EMBL/GenBank/DDBJ databases">
        <authorList>
            <person name="Steward A R."/>
        </authorList>
    </citation>
    <scope>NUCLEOTIDE SEQUENCE</scope>
</reference>
<evidence type="ECO:0000256" key="19">
    <source>
        <dbReference type="PROSITE-ProRule" id="PRU00175"/>
    </source>
</evidence>
<comment type="similarity">
    <text evidence="3">Belongs to the pex2/pex10/pex12 family.</text>
</comment>
<evidence type="ECO:0000256" key="13">
    <source>
        <dbReference type="ARBA" id="ARBA00023136"/>
    </source>
</evidence>
<comment type="subcellular location">
    <subcellularLocation>
        <location evidence="1">Peroxisome membrane</location>
        <topology evidence="1">Multi-pass membrane protein</topology>
    </subcellularLocation>
</comment>
<dbReference type="GO" id="GO:0061630">
    <property type="term" value="F:ubiquitin protein ligase activity"/>
    <property type="evidence" value="ECO:0007669"/>
    <property type="project" value="UniProtKB-EC"/>
</dbReference>
<evidence type="ECO:0000256" key="6">
    <source>
        <dbReference type="ARBA" id="ARBA00022692"/>
    </source>
</evidence>
<evidence type="ECO:0000256" key="17">
    <source>
        <dbReference type="ARBA" id="ARBA00034523"/>
    </source>
</evidence>
<keyword evidence="4" id="KW-0813">Transport</keyword>
<evidence type="ECO:0000256" key="15">
    <source>
        <dbReference type="ARBA" id="ARBA00032511"/>
    </source>
</evidence>
<evidence type="ECO:0000256" key="18">
    <source>
        <dbReference type="ARBA" id="ARBA00034543"/>
    </source>
</evidence>
<protein>
    <recommendedName>
        <fullName evidence="18">Peroxisome biogenesis factor 2</fullName>
        <ecNumber evidence="17">2.3.2.36</ecNumber>
    </recommendedName>
    <alternativeName>
        <fullName evidence="15">Peroxin-2</fullName>
    </alternativeName>
</protein>
<evidence type="ECO:0000256" key="9">
    <source>
        <dbReference type="ARBA" id="ARBA00022786"/>
    </source>
</evidence>
<dbReference type="GO" id="GO:0008270">
    <property type="term" value="F:zinc ion binding"/>
    <property type="evidence" value="ECO:0007669"/>
    <property type="project" value="UniProtKB-KW"/>
</dbReference>
<keyword evidence="22" id="KW-1185">Reference proteome</keyword>
<dbReference type="Proteomes" id="UP000663880">
    <property type="component" value="Unassembled WGS sequence"/>
</dbReference>
<keyword evidence="13" id="KW-0472">Membrane</keyword>
<evidence type="ECO:0000256" key="11">
    <source>
        <dbReference type="ARBA" id="ARBA00022927"/>
    </source>
</evidence>
<dbReference type="InterPro" id="IPR001841">
    <property type="entry name" value="Znf_RING"/>
</dbReference>
<dbReference type="InterPro" id="IPR006845">
    <property type="entry name" value="Pex_N"/>
</dbReference>
<evidence type="ECO:0000256" key="10">
    <source>
        <dbReference type="ARBA" id="ARBA00022833"/>
    </source>
</evidence>
<sequence length="280" mass="32803">MSLTFIPRVTQLDSLQLDEELEELFKNLLFQATKYLEPGFLQPLLPELELILRSCIFKYSLWDRKCSFGQEMLSIKYKTENFSKSKLYWYYGYTIGLKYIKDRSLYTFTSNTKVQNVLNSLETFQLFGDIFNFLRFIQSGKHPAFIDFILGLELCADKVVREDLTDLSWTRELLWHNFIELIGTSLSLVNMFGLRQKLSKILKYVWWRNYARPSNKTSQATMNVNTVCAVCSEKPTLPHVMGCSHIFCYYCLQANKMADTDFTCPKCYYNGKSVTKFVVI</sequence>
<keyword evidence="11" id="KW-0653">Protein transport</keyword>
<comment type="pathway">
    <text evidence="2">Protein modification; protein ubiquitination.</text>
</comment>
<evidence type="ECO:0000256" key="7">
    <source>
        <dbReference type="ARBA" id="ARBA00022723"/>
    </source>
</evidence>
<dbReference type="PANTHER" id="PTHR48178:SF1">
    <property type="entry name" value="PEROXISOME BIOGENESIS FACTOR 2"/>
    <property type="match status" value="1"/>
</dbReference>
<evidence type="ECO:0000256" key="12">
    <source>
        <dbReference type="ARBA" id="ARBA00022989"/>
    </source>
</evidence>
<evidence type="ECO:0000259" key="20">
    <source>
        <dbReference type="PROSITE" id="PS50089"/>
    </source>
</evidence>
<dbReference type="EMBL" id="CAJOBZ010000035">
    <property type="protein sequence ID" value="CAF4898931.1"/>
    <property type="molecule type" value="Genomic_DNA"/>
</dbReference>
<evidence type="ECO:0000256" key="8">
    <source>
        <dbReference type="ARBA" id="ARBA00022771"/>
    </source>
</evidence>
<keyword evidence="14" id="KW-0576">Peroxisome</keyword>
<gene>
    <name evidence="21" type="ORF">PMACD_LOCUS11117</name>
</gene>
<dbReference type="Gene3D" id="3.30.40.10">
    <property type="entry name" value="Zinc/RING finger domain, C3HC4 (zinc finger)"/>
    <property type="match status" value="1"/>
</dbReference>
<dbReference type="InterPro" id="IPR045859">
    <property type="entry name" value="RING-HC_PEX2"/>
</dbReference>
<accession>A0A821UYP4</accession>
<dbReference type="AlphaFoldDB" id="A0A821UYP4"/>
<evidence type="ECO:0000256" key="5">
    <source>
        <dbReference type="ARBA" id="ARBA00022679"/>
    </source>
</evidence>
<evidence type="ECO:0000256" key="14">
    <source>
        <dbReference type="ARBA" id="ARBA00023140"/>
    </source>
</evidence>
<keyword evidence="8 19" id="KW-0863">Zinc-finger</keyword>
<keyword evidence="9" id="KW-0833">Ubl conjugation pathway</keyword>
<dbReference type="PANTHER" id="PTHR48178">
    <property type="entry name" value="PEROXISOME BIOGENESIS FACTOR 2"/>
    <property type="match status" value="1"/>
</dbReference>
<evidence type="ECO:0000256" key="2">
    <source>
        <dbReference type="ARBA" id="ARBA00004906"/>
    </source>
</evidence>
<evidence type="ECO:0000256" key="16">
    <source>
        <dbReference type="ARBA" id="ARBA00034438"/>
    </source>
</evidence>
<dbReference type="CDD" id="cd16526">
    <property type="entry name" value="RING-HC_PEX2"/>
    <property type="match status" value="1"/>
</dbReference>
<dbReference type="SMART" id="SM00184">
    <property type="entry name" value="RING"/>
    <property type="match status" value="1"/>
</dbReference>
<evidence type="ECO:0000256" key="1">
    <source>
        <dbReference type="ARBA" id="ARBA00004585"/>
    </source>
</evidence>
<dbReference type="OrthoDB" id="1701437at2759"/>
<dbReference type="GO" id="GO:0005778">
    <property type="term" value="C:peroxisomal membrane"/>
    <property type="evidence" value="ECO:0007669"/>
    <property type="project" value="UniProtKB-SubCell"/>
</dbReference>
<keyword evidence="10" id="KW-0862">Zinc</keyword>
<keyword evidence="5" id="KW-0808">Transferase</keyword>
<keyword evidence="6" id="KW-0812">Transmembrane</keyword>
<organism evidence="21 22">
    <name type="scientific">Pieris macdunnoughi</name>
    <dbReference type="NCBI Taxonomy" id="345717"/>
    <lineage>
        <taxon>Eukaryota</taxon>
        <taxon>Metazoa</taxon>
        <taxon>Ecdysozoa</taxon>
        <taxon>Arthropoda</taxon>
        <taxon>Hexapoda</taxon>
        <taxon>Insecta</taxon>
        <taxon>Pterygota</taxon>
        <taxon>Neoptera</taxon>
        <taxon>Endopterygota</taxon>
        <taxon>Lepidoptera</taxon>
        <taxon>Glossata</taxon>
        <taxon>Ditrysia</taxon>
        <taxon>Papilionoidea</taxon>
        <taxon>Pieridae</taxon>
        <taxon>Pierinae</taxon>
        <taxon>Pieris</taxon>
    </lineage>
</organism>
<dbReference type="PROSITE" id="PS00518">
    <property type="entry name" value="ZF_RING_1"/>
    <property type="match status" value="1"/>
</dbReference>
<comment type="caution">
    <text evidence="21">The sequence shown here is derived from an EMBL/GenBank/DDBJ whole genome shotgun (WGS) entry which is preliminary data.</text>
</comment>
<evidence type="ECO:0000313" key="22">
    <source>
        <dbReference type="Proteomes" id="UP000663880"/>
    </source>
</evidence>
<proteinExistence type="inferred from homology"/>
<dbReference type="InterPro" id="IPR017907">
    <property type="entry name" value="Znf_RING_CS"/>
</dbReference>